<protein>
    <submittedName>
        <fullName evidence="2">RES domain-containing protein</fullName>
    </submittedName>
</protein>
<accession>A0A328ADZ0</accession>
<dbReference type="AlphaFoldDB" id="A0A328ADZ0"/>
<dbReference type="Proteomes" id="UP000249725">
    <property type="component" value="Unassembled WGS sequence"/>
</dbReference>
<dbReference type="SMART" id="SM00953">
    <property type="entry name" value="RES"/>
    <property type="match status" value="1"/>
</dbReference>
<dbReference type="InterPro" id="IPR014914">
    <property type="entry name" value="RES_dom"/>
</dbReference>
<evidence type="ECO:0000259" key="1">
    <source>
        <dbReference type="SMART" id="SM00953"/>
    </source>
</evidence>
<proteinExistence type="predicted"/>
<name>A0A328ADZ0_9CAUL</name>
<reference evidence="3" key="1">
    <citation type="submission" date="2018-05" db="EMBL/GenBank/DDBJ databases">
        <authorList>
            <person name="Li X."/>
        </authorList>
    </citation>
    <scope>NUCLEOTIDE SEQUENCE [LARGE SCALE GENOMIC DNA]</scope>
    <source>
        <strain evidence="3">YIM 73061</strain>
    </source>
</reference>
<evidence type="ECO:0000313" key="3">
    <source>
        <dbReference type="Proteomes" id="UP000249725"/>
    </source>
</evidence>
<feature type="domain" description="RES" evidence="1">
    <location>
        <begin position="71"/>
        <end position="199"/>
    </location>
</feature>
<dbReference type="OrthoDB" id="9795903at2"/>
<gene>
    <name evidence="2" type="ORF">DJ018_10445</name>
</gene>
<evidence type="ECO:0000313" key="2">
    <source>
        <dbReference type="EMBL" id="RAK53002.1"/>
    </source>
</evidence>
<keyword evidence="3" id="KW-1185">Reference proteome</keyword>
<comment type="caution">
    <text evidence="2">The sequence shown here is derived from an EMBL/GenBank/DDBJ whole genome shotgun (WGS) entry which is preliminary data.</text>
</comment>
<sequence>MKWSQAWRIIASRYPPIDLFERASPDPRVWEALIALEQLTNPRVRDEAGDIRLVAPEDRIAGPGASWVMASFTHVNPRGSRFSDGRFGVYYAARELETAIAETLHHFERFARDAGDPVRTEDMRVLVGTVDAVLEDVDALAEPRRSAVLDPESYAASRAYAAEVRDAGALGLVYPSVRRAGGRCVAAFTPRAVGVPRQERHLQYRWNGERVDRYFDYAAERWIPV</sequence>
<dbReference type="EMBL" id="QFYR01000002">
    <property type="protein sequence ID" value="RAK53002.1"/>
    <property type="molecule type" value="Genomic_DNA"/>
</dbReference>
<organism evidence="2 3">
    <name type="scientific">Phenylobacterium deserti</name>
    <dbReference type="NCBI Taxonomy" id="1914756"/>
    <lineage>
        <taxon>Bacteria</taxon>
        <taxon>Pseudomonadati</taxon>
        <taxon>Pseudomonadota</taxon>
        <taxon>Alphaproteobacteria</taxon>
        <taxon>Caulobacterales</taxon>
        <taxon>Caulobacteraceae</taxon>
        <taxon>Phenylobacterium</taxon>
    </lineage>
</organism>
<dbReference type="Pfam" id="PF08808">
    <property type="entry name" value="RES"/>
    <property type="match status" value="1"/>
</dbReference>